<gene>
    <name evidence="6" type="ORF">D6D54_07370</name>
</gene>
<protein>
    <submittedName>
        <fullName evidence="6">APC family permease</fullName>
    </submittedName>
</protein>
<evidence type="ECO:0000256" key="1">
    <source>
        <dbReference type="ARBA" id="ARBA00004141"/>
    </source>
</evidence>
<feature type="transmembrane region" description="Helical" evidence="5">
    <location>
        <begin position="256"/>
        <end position="276"/>
    </location>
</feature>
<sequence>MDLIGIVIYLFFSFVIFGGMKLYKRLNDLTASLKLIAASVLILAGLYLAFRNGHNNFKYWSTNSHLNLDGFVKAFNSCFYFFTGFEVFTTAGRNIASARKNIGLGVIIVLIINVLSHLIIAIIFFAAFNHFVQNMNMGTWNSFHNKFVVYGGTIMMIMFVITLKINLIMQDSLYGGTSLQPLAHEGFLSNRFQKLSRDNISTKASFLHMSLTILSLFIWLIIPDLIKGITLTKEYGFMCTIEQSLTYQEPFTGSSLTTASSAITIFIYAMMFAVAIKLGITKQMKLKIWEWIVVPITMLILIFVLIWHYYTLINNIVTASAENFQSALISGLIEFIFIGTAVSFVTIWYFTYYRIKYCKRVL</sequence>
<dbReference type="PANTHER" id="PTHR11785:SF512">
    <property type="entry name" value="SOBREMESA, ISOFORM B"/>
    <property type="match status" value="1"/>
</dbReference>
<evidence type="ECO:0000313" key="6">
    <source>
        <dbReference type="EMBL" id="RUP75974.1"/>
    </source>
</evidence>
<dbReference type="PIRSF" id="PIRSF006060">
    <property type="entry name" value="AA_transporter"/>
    <property type="match status" value="1"/>
</dbReference>
<feature type="transmembrane region" description="Helical" evidence="5">
    <location>
        <begin position="204"/>
        <end position="222"/>
    </location>
</feature>
<comment type="subcellular location">
    <subcellularLocation>
        <location evidence="1">Membrane</location>
        <topology evidence="1">Multi-pass membrane protein</topology>
    </subcellularLocation>
</comment>
<feature type="transmembrane region" description="Helical" evidence="5">
    <location>
        <begin position="102"/>
        <end position="127"/>
    </location>
</feature>
<dbReference type="Proteomes" id="UP000274545">
    <property type="component" value="Unassembled WGS sequence"/>
</dbReference>
<feature type="transmembrane region" description="Helical" evidence="5">
    <location>
        <begin position="6"/>
        <end position="24"/>
    </location>
</feature>
<feature type="transmembrane region" description="Helical" evidence="5">
    <location>
        <begin position="327"/>
        <end position="350"/>
    </location>
</feature>
<feature type="transmembrane region" description="Helical" evidence="5">
    <location>
        <begin position="31"/>
        <end position="50"/>
    </location>
</feature>
<evidence type="ECO:0000256" key="3">
    <source>
        <dbReference type="ARBA" id="ARBA00022989"/>
    </source>
</evidence>
<dbReference type="PANTHER" id="PTHR11785">
    <property type="entry name" value="AMINO ACID TRANSPORTER"/>
    <property type="match status" value="1"/>
</dbReference>
<comment type="caution">
    <text evidence="6">The sequence shown here is derived from an EMBL/GenBank/DDBJ whole genome shotgun (WGS) entry which is preliminary data.</text>
</comment>
<dbReference type="GO" id="GO:0016020">
    <property type="term" value="C:membrane"/>
    <property type="evidence" value="ECO:0007669"/>
    <property type="project" value="UniProtKB-SubCell"/>
</dbReference>
<keyword evidence="2 5" id="KW-0812">Transmembrane</keyword>
<dbReference type="Pfam" id="PF13520">
    <property type="entry name" value="AA_permease_2"/>
    <property type="match status" value="1"/>
</dbReference>
<feature type="transmembrane region" description="Helical" evidence="5">
    <location>
        <begin position="70"/>
        <end position="90"/>
    </location>
</feature>
<dbReference type="GO" id="GO:0015179">
    <property type="term" value="F:L-amino acid transmembrane transporter activity"/>
    <property type="evidence" value="ECO:0007669"/>
    <property type="project" value="TreeGrafter"/>
</dbReference>
<dbReference type="InterPro" id="IPR050598">
    <property type="entry name" value="AminoAcid_Transporter"/>
</dbReference>
<dbReference type="EMBL" id="RAHC01000012">
    <property type="protein sequence ID" value="RUP75974.1"/>
    <property type="molecule type" value="Genomic_DNA"/>
</dbReference>
<evidence type="ECO:0000256" key="4">
    <source>
        <dbReference type="ARBA" id="ARBA00023136"/>
    </source>
</evidence>
<evidence type="ECO:0000256" key="5">
    <source>
        <dbReference type="SAM" id="Phobius"/>
    </source>
</evidence>
<dbReference type="Gene3D" id="1.20.1740.10">
    <property type="entry name" value="Amino acid/polyamine transporter I"/>
    <property type="match status" value="1"/>
</dbReference>
<accession>A0A3S0SKN3</accession>
<keyword evidence="4 5" id="KW-0472">Membrane</keyword>
<reference evidence="6 7" key="1">
    <citation type="journal article" date="2019" name="Genome Biol. Evol.">
        <title>Toxin and genome evolution in a Drosophila defensive symbiosis.</title>
        <authorList>
            <person name="Ballinger M.J."/>
            <person name="Gawryluk R.M."/>
            <person name="Perlman S.J."/>
        </authorList>
    </citation>
    <scope>NUCLEOTIDE SEQUENCE [LARGE SCALE GENOMIC DNA]</scope>
    <source>
        <strain evidence="7">sNeo</strain>
    </source>
</reference>
<proteinExistence type="predicted"/>
<name>A0A3S0SKN3_9MOLU</name>
<feature type="transmembrane region" description="Helical" evidence="5">
    <location>
        <begin position="288"/>
        <end position="307"/>
    </location>
</feature>
<keyword evidence="3 5" id="KW-1133">Transmembrane helix</keyword>
<dbReference type="AlphaFoldDB" id="A0A3S0SKN3"/>
<dbReference type="InterPro" id="IPR002293">
    <property type="entry name" value="AA/rel_permease1"/>
</dbReference>
<feature type="transmembrane region" description="Helical" evidence="5">
    <location>
        <begin position="147"/>
        <end position="167"/>
    </location>
</feature>
<organism evidence="6 7">
    <name type="scientific">Spiroplasma poulsonii</name>
    <dbReference type="NCBI Taxonomy" id="2138"/>
    <lineage>
        <taxon>Bacteria</taxon>
        <taxon>Bacillati</taxon>
        <taxon>Mycoplasmatota</taxon>
        <taxon>Mollicutes</taxon>
        <taxon>Entomoplasmatales</taxon>
        <taxon>Spiroplasmataceae</taxon>
        <taxon>Spiroplasma</taxon>
    </lineage>
</organism>
<evidence type="ECO:0000313" key="7">
    <source>
        <dbReference type="Proteomes" id="UP000274545"/>
    </source>
</evidence>
<evidence type="ECO:0000256" key="2">
    <source>
        <dbReference type="ARBA" id="ARBA00022692"/>
    </source>
</evidence>